<feature type="region of interest" description="Disordered" evidence="1">
    <location>
        <begin position="120"/>
        <end position="149"/>
    </location>
</feature>
<dbReference type="InterPro" id="IPR052383">
    <property type="entry name" value="Anti-sigma-E_RseA-like"/>
</dbReference>
<evidence type="ECO:0000313" key="3">
    <source>
        <dbReference type="EMBL" id="MDR6842239.1"/>
    </source>
</evidence>
<organism evidence="3 4">
    <name type="scientific">Pseudoxanthomonas sacheonensis</name>
    <dbReference type="NCBI Taxonomy" id="443615"/>
    <lineage>
        <taxon>Bacteria</taxon>
        <taxon>Pseudomonadati</taxon>
        <taxon>Pseudomonadota</taxon>
        <taxon>Gammaproteobacteria</taxon>
        <taxon>Lysobacterales</taxon>
        <taxon>Lysobacteraceae</taxon>
        <taxon>Pseudoxanthomonas</taxon>
    </lineage>
</organism>
<protein>
    <submittedName>
        <fullName evidence="3">Negative regulator of sigma E activity</fullName>
    </submittedName>
</protein>
<reference evidence="3 4" key="1">
    <citation type="submission" date="2023-07" db="EMBL/GenBank/DDBJ databases">
        <title>Sorghum-associated microbial communities from plants grown in Nebraska, USA.</title>
        <authorList>
            <person name="Schachtman D."/>
        </authorList>
    </citation>
    <scope>NUCLEOTIDE SEQUENCE [LARGE SCALE GENOMIC DNA]</scope>
    <source>
        <strain evidence="3 4">BE107</strain>
    </source>
</reference>
<dbReference type="CDD" id="cd16328">
    <property type="entry name" value="RseA_N"/>
    <property type="match status" value="1"/>
</dbReference>
<dbReference type="SUPFAM" id="SSF89069">
    <property type="entry name" value="N-terminal, cytoplasmic domain of anti-sigmaE factor RseA"/>
    <property type="match status" value="1"/>
</dbReference>
<evidence type="ECO:0000259" key="2">
    <source>
        <dbReference type="Pfam" id="PF03872"/>
    </source>
</evidence>
<name>A0ABU1RVW3_9GAMM</name>
<dbReference type="Gene3D" id="1.10.10.880">
    <property type="entry name" value="Anti sigma-E protein RseA, N-terminal domain"/>
    <property type="match status" value="1"/>
</dbReference>
<feature type="compositionally biased region" description="Pro residues" evidence="1">
    <location>
        <begin position="273"/>
        <end position="289"/>
    </location>
</feature>
<feature type="compositionally biased region" description="Polar residues" evidence="1">
    <location>
        <begin position="123"/>
        <end position="136"/>
    </location>
</feature>
<accession>A0ABU1RVW3</accession>
<dbReference type="InterPro" id="IPR005572">
    <property type="entry name" value="Anti-sigma_E_RseA_N"/>
</dbReference>
<proteinExistence type="predicted"/>
<feature type="domain" description="Anti sigma-E protein RseA N-terminal" evidence="2">
    <location>
        <begin position="13"/>
        <end position="85"/>
    </location>
</feature>
<keyword evidence="4" id="KW-1185">Reference proteome</keyword>
<evidence type="ECO:0000313" key="4">
    <source>
        <dbReference type="Proteomes" id="UP001254759"/>
    </source>
</evidence>
<evidence type="ECO:0000256" key="1">
    <source>
        <dbReference type="SAM" id="MobiDB-lite"/>
    </source>
</evidence>
<dbReference type="PANTHER" id="PTHR38104:SF1">
    <property type="entry name" value="ANTI-SIGMA-E FACTOR RSEA"/>
    <property type="match status" value="1"/>
</dbReference>
<sequence length="289" mass="30594">MTTDKIDNHYFQQLSALMDGDLPPDQARFLLRRMEHDTELTGCWERWQLCGDALRGQAQAPAPAGFAERIALAIAAEPMRSAANSNSPRTRSNLARWGGGALAASVAAIALFMVRQQVPDEAPSQTAPTVANQSPTIAPPSAASPDPALQTAATVTAASVAVASVPRRQNEARRSATRSQQAARNAAAVRNAPERAVAAASVPVINALAKAPASTGANDPRDSFSNVQINTPTARPWPRAVLPQYSSGSGAFNADYSTDRAAQTFYPFEPRLPVNPPVIAPEPTAPRDR</sequence>
<feature type="compositionally biased region" description="Low complexity" evidence="1">
    <location>
        <begin position="139"/>
        <end position="149"/>
    </location>
</feature>
<dbReference type="InterPro" id="IPR036147">
    <property type="entry name" value="Anti-sigma_E_RseA_N_sf"/>
</dbReference>
<feature type="region of interest" description="Disordered" evidence="1">
    <location>
        <begin position="267"/>
        <end position="289"/>
    </location>
</feature>
<gene>
    <name evidence="3" type="ORF">J2W94_002533</name>
</gene>
<comment type="caution">
    <text evidence="3">The sequence shown here is derived from an EMBL/GenBank/DDBJ whole genome shotgun (WGS) entry which is preliminary data.</text>
</comment>
<dbReference type="Proteomes" id="UP001254759">
    <property type="component" value="Unassembled WGS sequence"/>
</dbReference>
<dbReference type="RefSeq" id="WP_310093947.1">
    <property type="nucleotide sequence ID" value="NZ_JAVDTT010000003.1"/>
</dbReference>
<dbReference type="Pfam" id="PF03872">
    <property type="entry name" value="RseA_N"/>
    <property type="match status" value="1"/>
</dbReference>
<dbReference type="PANTHER" id="PTHR38104">
    <property type="match status" value="1"/>
</dbReference>
<dbReference type="EMBL" id="JAVDTT010000003">
    <property type="protein sequence ID" value="MDR6842239.1"/>
    <property type="molecule type" value="Genomic_DNA"/>
</dbReference>